<dbReference type="RefSeq" id="WP_144732005.1">
    <property type="nucleotide sequence ID" value="NZ_ML675585.1"/>
</dbReference>
<name>A0A557SUE9_9ARCH</name>
<keyword evidence="2" id="KW-1185">Reference proteome</keyword>
<protein>
    <submittedName>
        <fullName evidence="1">Uncharacterized protein</fullName>
    </submittedName>
</protein>
<sequence length="91" mass="9809">MNNIPGNDFDARASDYTVRVDGNHQTPDTFPGSEEVVDVKLGIGSYKVTQTPNNGLIGQYSHITNGEGCSGVIHPDETKTCIIDTVFNVQP</sequence>
<evidence type="ECO:0000313" key="1">
    <source>
        <dbReference type="EMBL" id="TVP40221.1"/>
    </source>
</evidence>
<reference evidence="1 2" key="1">
    <citation type="journal article" date="2019" name="Front. Microbiol.">
        <title>Ammonia Oxidation by the Arctic Terrestrial Thaumarchaeote Candidatus Nitrosocosmicus arcticus Is Stimulated by Increasing Temperatures.</title>
        <authorList>
            <person name="Alves R.J.E."/>
            <person name="Kerou M."/>
            <person name="Zappe A."/>
            <person name="Bittner R."/>
            <person name="Abby S.S."/>
            <person name="Schmidt H.A."/>
            <person name="Pfeifer K."/>
            <person name="Schleper C."/>
        </authorList>
    </citation>
    <scope>NUCLEOTIDE SEQUENCE [LARGE SCALE GENOMIC DNA]</scope>
    <source>
        <strain evidence="1 2">Kfb</strain>
    </source>
</reference>
<dbReference type="Proteomes" id="UP000315289">
    <property type="component" value="Unassembled WGS sequence"/>
</dbReference>
<comment type="caution">
    <text evidence="1">The sequence shown here is derived from an EMBL/GenBank/DDBJ whole genome shotgun (WGS) entry which is preliminary data.</text>
</comment>
<dbReference type="OrthoDB" id="385945at2157"/>
<organism evidence="1 2">
    <name type="scientific">Candidatus Nitrosocosmicus arcticus</name>
    <dbReference type="NCBI Taxonomy" id="2035267"/>
    <lineage>
        <taxon>Archaea</taxon>
        <taxon>Nitrososphaerota</taxon>
        <taxon>Nitrososphaeria</taxon>
        <taxon>Nitrososphaerales</taxon>
        <taxon>Nitrososphaeraceae</taxon>
        <taxon>Candidatus Nitrosocosmicus</taxon>
    </lineage>
</organism>
<accession>A0A557SUE9</accession>
<proteinExistence type="predicted"/>
<dbReference type="AlphaFoldDB" id="A0A557SUE9"/>
<evidence type="ECO:0000313" key="2">
    <source>
        <dbReference type="Proteomes" id="UP000315289"/>
    </source>
</evidence>
<dbReference type="EMBL" id="VOAH01000009">
    <property type="protein sequence ID" value="TVP40221.1"/>
    <property type="molecule type" value="Genomic_DNA"/>
</dbReference>
<gene>
    <name evidence="1" type="ORF">NARC_90127</name>
</gene>